<feature type="region of interest" description="Disordered" evidence="1">
    <location>
        <begin position="1"/>
        <end position="30"/>
    </location>
</feature>
<dbReference type="EMBL" id="RCSX01000047">
    <property type="protein sequence ID" value="KAF7915059.1"/>
    <property type="molecule type" value="Genomic_DNA"/>
</dbReference>
<reference evidence="2 3" key="1">
    <citation type="journal article" date="2020" name="Genome Biol. Evol.">
        <title>Comparative genomics of Sclerotiniaceae.</title>
        <authorList>
            <person name="Valero Jimenez C.A."/>
            <person name="Steentjes M."/>
            <person name="Scholten O.E."/>
            <person name="Van Kan J.A.L."/>
        </authorList>
    </citation>
    <scope>NUCLEOTIDE SEQUENCE [LARGE SCALE GENOMIC DNA]</scope>
    <source>
        <strain evidence="2 3">B1</strain>
    </source>
</reference>
<organism evidence="2 3">
    <name type="scientific">Botrytis deweyae</name>
    <dbReference type="NCBI Taxonomy" id="2478750"/>
    <lineage>
        <taxon>Eukaryota</taxon>
        <taxon>Fungi</taxon>
        <taxon>Dikarya</taxon>
        <taxon>Ascomycota</taxon>
        <taxon>Pezizomycotina</taxon>
        <taxon>Leotiomycetes</taxon>
        <taxon>Helotiales</taxon>
        <taxon>Sclerotiniaceae</taxon>
        <taxon>Botrytis</taxon>
    </lineage>
</organism>
<dbReference type="Proteomes" id="UP000783213">
    <property type="component" value="Unassembled WGS sequence"/>
</dbReference>
<evidence type="ECO:0008006" key="4">
    <source>
        <dbReference type="Google" id="ProtNLM"/>
    </source>
</evidence>
<proteinExistence type="predicted"/>
<dbReference type="RefSeq" id="XP_038804683.1">
    <property type="nucleotide sequence ID" value="XM_038959004.1"/>
</dbReference>
<keyword evidence="3" id="KW-1185">Reference proteome</keyword>
<accession>A0ABQ7I6F4</accession>
<comment type="caution">
    <text evidence="2">The sequence shown here is derived from an EMBL/GenBank/DDBJ whole genome shotgun (WGS) entry which is preliminary data.</text>
</comment>
<gene>
    <name evidence="2" type="ORF">EAE98_011382</name>
</gene>
<name>A0ABQ7I6F4_9HELO</name>
<evidence type="ECO:0000313" key="2">
    <source>
        <dbReference type="EMBL" id="KAF7915059.1"/>
    </source>
</evidence>
<evidence type="ECO:0000256" key="1">
    <source>
        <dbReference type="SAM" id="MobiDB-lite"/>
    </source>
</evidence>
<protein>
    <recommendedName>
        <fullName evidence="4">Ig-like domain-containing protein</fullName>
    </recommendedName>
</protein>
<sequence>MSSEKFESFSDSSDDENNFYLPSYDRKASPSQQDYLGAMRGEFIPKNLEDLRMMCCIIHGLRYNEVFAESESMKEICAKSTNKILARARNARLIMSDKIPLMRDDEEKPYCIWHPQVASVDTYRELVHKYPDMKYHVGRACAVGGYSDLYRELDLLPDISIAEEARDNLTVVGSKEIFDLIMCQPTYYAAMDDYTRSVNWKAPRKAIGLNGDTAVLSSLSVTVEFMKEFQRTRSHYFNITEDHCISETSSVQAHSRPLAPEHVSLLYNPLPLHLPTTNKDALILYAAYEGNIDRYTRLRRPVMIPQENEAIVRGIYHHTAFARWCSHQPNVAHSPHLYDIRTAVLARFIMVNDISRITDQSTATTDTIIGAEYWPEPFLIWWPLIPLELTLREIVRRRPSMLRQVAMACIAADYFQLWSELRPEPDPILWEQATNMGTLSERCQNYYSEDLERRAAEKNINLLAYAPERDDGFECTRVDKEPTENFLTPDICADDNFQRDWMTYRSIYPGSQVSAAQWDLCIAVSEDLRERVRKNNADDRLDDNCGWPYSIWNVWGE</sequence>
<evidence type="ECO:0000313" key="3">
    <source>
        <dbReference type="Proteomes" id="UP000783213"/>
    </source>
</evidence>
<dbReference type="GeneID" id="62238153"/>